<dbReference type="RefSeq" id="WP_344788105.1">
    <property type="nucleotide sequence ID" value="NZ_BAABCA010000004.1"/>
</dbReference>
<name>A0ABP8C9W4_9FLAO</name>
<organism evidence="1 2">
    <name type="scientific">Postechiella marina</name>
    <dbReference type="NCBI Taxonomy" id="943941"/>
    <lineage>
        <taxon>Bacteria</taxon>
        <taxon>Pseudomonadati</taxon>
        <taxon>Bacteroidota</taxon>
        <taxon>Flavobacteriia</taxon>
        <taxon>Flavobacteriales</taxon>
        <taxon>Flavobacteriaceae</taxon>
        <taxon>Postechiella</taxon>
    </lineage>
</organism>
<keyword evidence="2" id="KW-1185">Reference proteome</keyword>
<gene>
    <name evidence="1" type="ORF">GCM10022291_20330</name>
</gene>
<proteinExistence type="predicted"/>
<sequence>MFKNTLILLILTWSVYITAQEKDSILLKNGIDKPSLISTHHFGIFSSRINQNFKIAPPQKTMLTISNINGNNFHPFVETHLPKNAQVREDLSKVIWHDRRFNFIDQEQTPADYFNIIIDAVIKEFRADVNIPISKNQELGITLRTYLITKGKYPFSVFTSDETIEWFHSNIAGGEDPYGRRYYGLNQVHFEYNDRNGNNLTLNNGDFFVGGLEFNHFYYPSFLTNKAKHIYFNFGSHVGVNTSKYNKSIDLGLSLNAVKKIILKNKNEFNFGAGISALRKNVINFKDVIDLGNNPYLGTFEGHIEYTKYTKKKHYHAFGINYRLQTRYNKLKETDYFRLLGKWQEINGGWQNGVTTLYATLTDWNVIYTYAHNKYKVSIYFKEDLKVTNAPDFQTGISLMFPISKKIK</sequence>
<evidence type="ECO:0000313" key="2">
    <source>
        <dbReference type="Proteomes" id="UP001501496"/>
    </source>
</evidence>
<protein>
    <submittedName>
        <fullName evidence="1">Uncharacterized protein</fullName>
    </submittedName>
</protein>
<accession>A0ABP8C9W4</accession>
<evidence type="ECO:0000313" key="1">
    <source>
        <dbReference type="EMBL" id="GAA4236303.1"/>
    </source>
</evidence>
<comment type="caution">
    <text evidence="1">The sequence shown here is derived from an EMBL/GenBank/DDBJ whole genome shotgun (WGS) entry which is preliminary data.</text>
</comment>
<dbReference type="EMBL" id="BAABCA010000004">
    <property type="protein sequence ID" value="GAA4236303.1"/>
    <property type="molecule type" value="Genomic_DNA"/>
</dbReference>
<reference evidence="2" key="1">
    <citation type="journal article" date="2019" name="Int. J. Syst. Evol. Microbiol.">
        <title>The Global Catalogue of Microorganisms (GCM) 10K type strain sequencing project: providing services to taxonomists for standard genome sequencing and annotation.</title>
        <authorList>
            <consortium name="The Broad Institute Genomics Platform"/>
            <consortium name="The Broad Institute Genome Sequencing Center for Infectious Disease"/>
            <person name="Wu L."/>
            <person name="Ma J."/>
        </authorList>
    </citation>
    <scope>NUCLEOTIDE SEQUENCE [LARGE SCALE GENOMIC DNA]</scope>
    <source>
        <strain evidence="2">JCM 17630</strain>
    </source>
</reference>
<dbReference type="Proteomes" id="UP001501496">
    <property type="component" value="Unassembled WGS sequence"/>
</dbReference>